<dbReference type="GO" id="GO:0020037">
    <property type="term" value="F:heme binding"/>
    <property type="evidence" value="ECO:0007669"/>
    <property type="project" value="InterPro"/>
</dbReference>
<keyword evidence="8 17" id="KW-1133">Transmembrane helix</keyword>
<dbReference type="InterPro" id="IPR050121">
    <property type="entry name" value="Cytochrome_P450_monoxygenase"/>
</dbReference>
<comment type="caution">
    <text evidence="18">The sequence shown here is derived from an EMBL/GenBank/DDBJ whole genome shotgun (WGS) entry which is preliminary data.</text>
</comment>
<keyword evidence="6 17" id="KW-0812">Transmembrane</keyword>
<comment type="cofactor">
    <cofactor evidence="1 16">
        <name>heme</name>
        <dbReference type="ChEBI" id="CHEBI:30413"/>
    </cofactor>
</comment>
<evidence type="ECO:0000256" key="7">
    <source>
        <dbReference type="ARBA" id="ARBA00022723"/>
    </source>
</evidence>
<keyword evidence="10 16" id="KW-0408">Iron</keyword>
<dbReference type="CDD" id="cd11060">
    <property type="entry name" value="CYP57A1-like"/>
    <property type="match status" value="1"/>
</dbReference>
<dbReference type="Pfam" id="PF00067">
    <property type="entry name" value="p450"/>
    <property type="match status" value="1"/>
</dbReference>
<evidence type="ECO:0000256" key="1">
    <source>
        <dbReference type="ARBA" id="ARBA00001971"/>
    </source>
</evidence>
<evidence type="ECO:0000256" key="8">
    <source>
        <dbReference type="ARBA" id="ARBA00022989"/>
    </source>
</evidence>
<dbReference type="PRINTS" id="PR00463">
    <property type="entry name" value="EP450I"/>
</dbReference>
<comment type="subcellular location">
    <subcellularLocation>
        <location evidence="2">Membrane</location>
        <topology evidence="2">Single-pass membrane protein</topology>
    </subcellularLocation>
</comment>
<protein>
    <recommendedName>
        <fullName evidence="14">Cytochrome P450 monooxygenase ABA1</fullName>
    </recommendedName>
    <alternativeName>
        <fullName evidence="15">Abscisic acid biosynthesis protein 1</fullName>
    </alternativeName>
    <alternativeName>
        <fullName evidence="13">Cytochrome P450 monooxygenase aba1</fullName>
    </alternativeName>
</protein>
<evidence type="ECO:0000256" key="2">
    <source>
        <dbReference type="ARBA" id="ARBA00004167"/>
    </source>
</evidence>
<dbReference type="Proteomes" id="UP001285441">
    <property type="component" value="Unassembled WGS sequence"/>
</dbReference>
<evidence type="ECO:0000256" key="9">
    <source>
        <dbReference type="ARBA" id="ARBA00023002"/>
    </source>
</evidence>
<dbReference type="GO" id="GO:0016705">
    <property type="term" value="F:oxidoreductase activity, acting on paired donors, with incorporation or reduction of molecular oxygen"/>
    <property type="evidence" value="ECO:0007669"/>
    <property type="project" value="InterPro"/>
</dbReference>
<reference evidence="18" key="2">
    <citation type="submission" date="2023-06" db="EMBL/GenBank/DDBJ databases">
        <authorList>
            <consortium name="Lawrence Berkeley National Laboratory"/>
            <person name="Haridas S."/>
            <person name="Hensen N."/>
            <person name="Bonometti L."/>
            <person name="Westerberg I."/>
            <person name="Brannstrom I.O."/>
            <person name="Guillou S."/>
            <person name="Cros-Aarteil S."/>
            <person name="Calhoun S."/>
            <person name="Kuo A."/>
            <person name="Mondo S."/>
            <person name="Pangilinan J."/>
            <person name="Riley R."/>
            <person name="LaButti K."/>
            <person name="Andreopoulos B."/>
            <person name="Lipzen A."/>
            <person name="Chen C."/>
            <person name="Yanf M."/>
            <person name="Daum C."/>
            <person name="Ng V."/>
            <person name="Clum A."/>
            <person name="Steindorff A."/>
            <person name="Ohm R."/>
            <person name="Martin F."/>
            <person name="Silar P."/>
            <person name="Natvig D."/>
            <person name="Lalanne C."/>
            <person name="Gautier V."/>
            <person name="Ament-velasquez S.L."/>
            <person name="Kruys A."/>
            <person name="Hutchinson M.I."/>
            <person name="Powell A.J."/>
            <person name="Barry K."/>
            <person name="Miller A.N."/>
            <person name="Grigoriev I.V."/>
            <person name="Debuchy R."/>
            <person name="Gladieux P."/>
            <person name="Thoren M.H."/>
            <person name="Johannesson H."/>
        </authorList>
    </citation>
    <scope>NUCLEOTIDE SEQUENCE</scope>
    <source>
        <strain evidence="18">CBS 232.78</strain>
    </source>
</reference>
<gene>
    <name evidence="18" type="ORF">B0H63DRAFT_485335</name>
</gene>
<feature type="transmembrane region" description="Helical" evidence="17">
    <location>
        <begin position="12"/>
        <end position="35"/>
    </location>
</feature>
<evidence type="ECO:0000313" key="18">
    <source>
        <dbReference type="EMBL" id="KAK3372602.1"/>
    </source>
</evidence>
<reference evidence="18" key="1">
    <citation type="journal article" date="2023" name="Mol. Phylogenet. Evol.">
        <title>Genome-scale phylogeny and comparative genomics of the fungal order Sordariales.</title>
        <authorList>
            <person name="Hensen N."/>
            <person name="Bonometti L."/>
            <person name="Westerberg I."/>
            <person name="Brannstrom I.O."/>
            <person name="Guillou S."/>
            <person name="Cros-Aarteil S."/>
            <person name="Calhoun S."/>
            <person name="Haridas S."/>
            <person name="Kuo A."/>
            <person name="Mondo S."/>
            <person name="Pangilinan J."/>
            <person name="Riley R."/>
            <person name="LaButti K."/>
            <person name="Andreopoulos B."/>
            <person name="Lipzen A."/>
            <person name="Chen C."/>
            <person name="Yan M."/>
            <person name="Daum C."/>
            <person name="Ng V."/>
            <person name="Clum A."/>
            <person name="Steindorff A."/>
            <person name="Ohm R.A."/>
            <person name="Martin F."/>
            <person name="Silar P."/>
            <person name="Natvig D.O."/>
            <person name="Lalanne C."/>
            <person name="Gautier V."/>
            <person name="Ament-Velasquez S.L."/>
            <person name="Kruys A."/>
            <person name="Hutchinson M.I."/>
            <person name="Powell A.J."/>
            <person name="Barry K."/>
            <person name="Miller A.N."/>
            <person name="Grigoriev I.V."/>
            <person name="Debuchy R."/>
            <person name="Gladieux P."/>
            <person name="Hiltunen Thoren M."/>
            <person name="Johannesson H."/>
        </authorList>
    </citation>
    <scope>NUCLEOTIDE SEQUENCE</scope>
    <source>
        <strain evidence="18">CBS 232.78</strain>
    </source>
</reference>
<evidence type="ECO:0000256" key="14">
    <source>
        <dbReference type="ARBA" id="ARBA00068222"/>
    </source>
</evidence>
<dbReference type="SUPFAM" id="SSF48264">
    <property type="entry name" value="Cytochrome P450"/>
    <property type="match status" value="1"/>
</dbReference>
<evidence type="ECO:0000256" key="4">
    <source>
        <dbReference type="ARBA" id="ARBA00010617"/>
    </source>
</evidence>
<dbReference type="FunFam" id="1.10.630.10:FF:000076">
    <property type="entry name" value="Cytochrome P450 monooxygenase"/>
    <property type="match status" value="1"/>
</dbReference>
<dbReference type="PRINTS" id="PR00385">
    <property type="entry name" value="P450"/>
</dbReference>
<dbReference type="GO" id="GO:0004497">
    <property type="term" value="F:monooxygenase activity"/>
    <property type="evidence" value="ECO:0007669"/>
    <property type="project" value="UniProtKB-KW"/>
</dbReference>
<dbReference type="PANTHER" id="PTHR24305:SF77">
    <property type="entry name" value="CYTOCHROME P450 MONOOXYGENASE"/>
    <property type="match status" value="1"/>
</dbReference>
<proteinExistence type="inferred from homology"/>
<keyword evidence="12" id="KW-0503">Monooxygenase</keyword>
<keyword evidence="11" id="KW-0843">Virulence</keyword>
<evidence type="ECO:0000256" key="12">
    <source>
        <dbReference type="ARBA" id="ARBA00023033"/>
    </source>
</evidence>
<evidence type="ECO:0000256" key="6">
    <source>
        <dbReference type="ARBA" id="ARBA00022692"/>
    </source>
</evidence>
<dbReference type="GO" id="GO:0005506">
    <property type="term" value="F:iron ion binding"/>
    <property type="evidence" value="ECO:0007669"/>
    <property type="project" value="InterPro"/>
</dbReference>
<feature type="binding site" description="axial binding residue" evidence="16">
    <location>
        <position position="462"/>
    </location>
    <ligand>
        <name>heme</name>
        <dbReference type="ChEBI" id="CHEBI:30413"/>
    </ligand>
    <ligandPart>
        <name>Fe</name>
        <dbReference type="ChEBI" id="CHEBI:18248"/>
    </ligandPart>
</feature>
<comment type="pathway">
    <text evidence="3">Hormone biosynthesis.</text>
</comment>
<accession>A0AAE0KAN5</accession>
<evidence type="ECO:0000256" key="13">
    <source>
        <dbReference type="ARBA" id="ARBA00067672"/>
    </source>
</evidence>
<evidence type="ECO:0000313" key="19">
    <source>
        <dbReference type="Proteomes" id="UP001285441"/>
    </source>
</evidence>
<evidence type="ECO:0000256" key="5">
    <source>
        <dbReference type="ARBA" id="ARBA00022617"/>
    </source>
</evidence>
<evidence type="ECO:0000256" key="3">
    <source>
        <dbReference type="ARBA" id="ARBA00004972"/>
    </source>
</evidence>
<keyword evidence="19" id="KW-1185">Reference proteome</keyword>
<dbReference type="InterPro" id="IPR036396">
    <property type="entry name" value="Cyt_P450_sf"/>
</dbReference>
<sequence>MSPLPPQIFIPPVPTLLLLLSAGIIYYILSSIYVWHRLRAFNGPFVARFSYGWVAAAIASSQSGDWIFQVTRKYATAKSHTPTTVRVGPNDLLTTDIDFVRRMNGARSKYTRSNWYKLNALDPYHDNMFSIMETTEHDKVKAKVAAGYGGKEIPGLEGEIIDGMIFLLVHTLRNKYAVTRERKTPPMLDLASISQYFTLDTITKIAFGQAFGFLTSESDVHGYIQMILDIAPTITMSASIPYLAEIMSSKLVLSVMGPSPRDKKGVGKMMLLSKNLVSDRFGPDAKDVPDMMGSFIRHSLTKRECETEAIFQIVAGSDTTATAIRAIMLYVITTPRVYRRLQDEIDAGIKEGRISSPVITAAEGAEFGYLQAVIQEGLRLHPPFNGLNYKVVPPGGDYLDGVFVPAGTRIAPSHWAMMRNTSIFGEDADLFRPERWIEADPDKYAEMRKATDLCFGHGRWGCAGKVIAFMEMNKVFVELLRNFDFQLMNPTHPWRQVNYVLFMQRDMWVRVTARENKG</sequence>
<dbReference type="InterPro" id="IPR001128">
    <property type="entry name" value="Cyt_P450"/>
</dbReference>
<organism evidence="18 19">
    <name type="scientific">Podospora didyma</name>
    <dbReference type="NCBI Taxonomy" id="330526"/>
    <lineage>
        <taxon>Eukaryota</taxon>
        <taxon>Fungi</taxon>
        <taxon>Dikarya</taxon>
        <taxon>Ascomycota</taxon>
        <taxon>Pezizomycotina</taxon>
        <taxon>Sordariomycetes</taxon>
        <taxon>Sordariomycetidae</taxon>
        <taxon>Sordariales</taxon>
        <taxon>Podosporaceae</taxon>
        <taxon>Podospora</taxon>
    </lineage>
</organism>
<dbReference type="EMBL" id="JAULSW010000008">
    <property type="protein sequence ID" value="KAK3372602.1"/>
    <property type="molecule type" value="Genomic_DNA"/>
</dbReference>
<evidence type="ECO:0000256" key="15">
    <source>
        <dbReference type="ARBA" id="ARBA00079990"/>
    </source>
</evidence>
<keyword evidence="7 16" id="KW-0479">Metal-binding</keyword>
<keyword evidence="9" id="KW-0560">Oxidoreductase</keyword>
<evidence type="ECO:0000256" key="17">
    <source>
        <dbReference type="SAM" id="Phobius"/>
    </source>
</evidence>
<evidence type="ECO:0000256" key="16">
    <source>
        <dbReference type="PIRSR" id="PIRSR602401-1"/>
    </source>
</evidence>
<keyword evidence="17" id="KW-0472">Membrane</keyword>
<evidence type="ECO:0000256" key="11">
    <source>
        <dbReference type="ARBA" id="ARBA00023026"/>
    </source>
</evidence>
<name>A0AAE0KAN5_9PEZI</name>
<dbReference type="AlphaFoldDB" id="A0AAE0KAN5"/>
<dbReference type="Gene3D" id="1.10.630.10">
    <property type="entry name" value="Cytochrome P450"/>
    <property type="match status" value="1"/>
</dbReference>
<comment type="similarity">
    <text evidence="4">Belongs to the cytochrome P450 family.</text>
</comment>
<keyword evidence="5 16" id="KW-0349">Heme</keyword>
<dbReference type="PANTHER" id="PTHR24305">
    <property type="entry name" value="CYTOCHROME P450"/>
    <property type="match status" value="1"/>
</dbReference>
<dbReference type="InterPro" id="IPR002401">
    <property type="entry name" value="Cyt_P450_E_grp-I"/>
</dbReference>
<evidence type="ECO:0000256" key="10">
    <source>
        <dbReference type="ARBA" id="ARBA00023004"/>
    </source>
</evidence>
<dbReference type="GO" id="GO:0016020">
    <property type="term" value="C:membrane"/>
    <property type="evidence" value="ECO:0007669"/>
    <property type="project" value="UniProtKB-SubCell"/>
</dbReference>